<protein>
    <submittedName>
        <fullName evidence="1">Uncharacterized protein</fullName>
    </submittedName>
</protein>
<comment type="caution">
    <text evidence="1">The sequence shown here is derived from an EMBL/GenBank/DDBJ whole genome shotgun (WGS) entry which is preliminary data.</text>
</comment>
<dbReference type="EMBL" id="CM046106">
    <property type="protein sequence ID" value="KAI8435801.1"/>
    <property type="molecule type" value="Genomic_DNA"/>
</dbReference>
<dbReference type="Proteomes" id="UP001064048">
    <property type="component" value="Chromosome 6"/>
</dbReference>
<reference evidence="1 2" key="1">
    <citation type="journal article" date="2022" name="Genome Biol. Evol.">
        <title>The Spruce Budworm Genome: Reconstructing the Evolutionary History of Antifreeze Proteins.</title>
        <authorList>
            <person name="Beliveau C."/>
            <person name="Gagne P."/>
            <person name="Picq S."/>
            <person name="Vernygora O."/>
            <person name="Keeling C.I."/>
            <person name="Pinkney K."/>
            <person name="Doucet D."/>
            <person name="Wen F."/>
            <person name="Johnston J.S."/>
            <person name="Maaroufi H."/>
            <person name="Boyle B."/>
            <person name="Laroche J."/>
            <person name="Dewar K."/>
            <person name="Juretic N."/>
            <person name="Blackburn G."/>
            <person name="Nisole A."/>
            <person name="Brunet B."/>
            <person name="Brandao M."/>
            <person name="Lumley L."/>
            <person name="Duan J."/>
            <person name="Quan G."/>
            <person name="Lucarotti C.J."/>
            <person name="Roe A.D."/>
            <person name="Sperling F.A.H."/>
            <person name="Levesque R.C."/>
            <person name="Cusson M."/>
        </authorList>
    </citation>
    <scope>NUCLEOTIDE SEQUENCE [LARGE SCALE GENOMIC DNA]</scope>
    <source>
        <strain evidence="1">Glfc:IPQL:Cfum</strain>
    </source>
</reference>
<gene>
    <name evidence="1" type="ORF">MSG28_004027</name>
</gene>
<name>A0ACC0KHY0_CHOFU</name>
<sequence>MSKWTGLVLVLFFGIVWAYNKSTTSTCLWHNNKCVDSCPDWLRERKSNCSQTYWPAQRTCENPELTLVGTVCGFSRCDCPDAMVLDTETGFCYDEDNCPTKHAISSVAGLVAQPIILNEAATIGSTSLLVAICSVVGFFTFVTPILLHQITKKYVTEVNYDPTNKTYRAITYNFFIAEKQHEFKAEDVVVPDIPGMFTTMVAKGKPLFVEARHFSDPMHYAKMMGYDKPMDFKLGDPESSK</sequence>
<accession>A0ACC0KHY0</accession>
<evidence type="ECO:0000313" key="1">
    <source>
        <dbReference type="EMBL" id="KAI8435801.1"/>
    </source>
</evidence>
<keyword evidence="2" id="KW-1185">Reference proteome</keyword>
<proteinExistence type="predicted"/>
<organism evidence="1 2">
    <name type="scientific">Choristoneura fumiferana</name>
    <name type="common">Spruce budworm moth</name>
    <name type="synonym">Archips fumiferana</name>
    <dbReference type="NCBI Taxonomy" id="7141"/>
    <lineage>
        <taxon>Eukaryota</taxon>
        <taxon>Metazoa</taxon>
        <taxon>Ecdysozoa</taxon>
        <taxon>Arthropoda</taxon>
        <taxon>Hexapoda</taxon>
        <taxon>Insecta</taxon>
        <taxon>Pterygota</taxon>
        <taxon>Neoptera</taxon>
        <taxon>Endopterygota</taxon>
        <taxon>Lepidoptera</taxon>
        <taxon>Glossata</taxon>
        <taxon>Ditrysia</taxon>
        <taxon>Tortricoidea</taxon>
        <taxon>Tortricidae</taxon>
        <taxon>Tortricinae</taxon>
        <taxon>Choristoneura</taxon>
    </lineage>
</organism>
<evidence type="ECO:0000313" key="2">
    <source>
        <dbReference type="Proteomes" id="UP001064048"/>
    </source>
</evidence>